<dbReference type="Proteomes" id="UP000054032">
    <property type="component" value="Unassembled WGS sequence"/>
</dbReference>
<name>W6YW83_COCMI</name>
<proteinExistence type="predicted"/>
<feature type="non-terminal residue" evidence="1">
    <location>
        <position position="1"/>
    </location>
</feature>
<dbReference type="KEGG" id="bor:COCMIDRAFT_100313"/>
<organism evidence="1 2">
    <name type="scientific">Bipolaris oryzae ATCC 44560</name>
    <dbReference type="NCBI Taxonomy" id="930090"/>
    <lineage>
        <taxon>Eukaryota</taxon>
        <taxon>Fungi</taxon>
        <taxon>Dikarya</taxon>
        <taxon>Ascomycota</taxon>
        <taxon>Pezizomycotina</taxon>
        <taxon>Dothideomycetes</taxon>
        <taxon>Pleosporomycetidae</taxon>
        <taxon>Pleosporales</taxon>
        <taxon>Pleosporineae</taxon>
        <taxon>Pleosporaceae</taxon>
        <taxon>Bipolaris</taxon>
    </lineage>
</organism>
<keyword evidence="2" id="KW-1185">Reference proteome</keyword>
<sequence length="126" mass="14313">IHDSYKSPWTLSSFVYYFIFWSPRSIAPSFSFPTGLEGYRYYFGVLHFPSDERGYETTVKTISCSWEDFGDGQSMRHAGDATVACKGDMLRPKTGCVCVDRCTAVVHSFLHILSCRRTMTRQQGIG</sequence>
<evidence type="ECO:0000313" key="1">
    <source>
        <dbReference type="EMBL" id="EUC43652.1"/>
    </source>
</evidence>
<gene>
    <name evidence="1" type="ORF">COCMIDRAFT_100313</name>
</gene>
<dbReference type="OrthoDB" id="10381201at2759"/>
<reference evidence="1 2" key="1">
    <citation type="journal article" date="2013" name="PLoS Genet.">
        <title>Comparative genome structure, secondary metabolite, and effector coding capacity across Cochliobolus pathogens.</title>
        <authorList>
            <person name="Condon B.J."/>
            <person name="Leng Y."/>
            <person name="Wu D."/>
            <person name="Bushley K.E."/>
            <person name="Ohm R.A."/>
            <person name="Otillar R."/>
            <person name="Martin J."/>
            <person name="Schackwitz W."/>
            <person name="Grimwood J."/>
            <person name="MohdZainudin N."/>
            <person name="Xue C."/>
            <person name="Wang R."/>
            <person name="Manning V.A."/>
            <person name="Dhillon B."/>
            <person name="Tu Z.J."/>
            <person name="Steffenson B.J."/>
            <person name="Salamov A."/>
            <person name="Sun H."/>
            <person name="Lowry S."/>
            <person name="LaButti K."/>
            <person name="Han J."/>
            <person name="Copeland A."/>
            <person name="Lindquist E."/>
            <person name="Barry K."/>
            <person name="Schmutz J."/>
            <person name="Baker S.E."/>
            <person name="Ciuffetti L.M."/>
            <person name="Grigoriev I.V."/>
            <person name="Zhong S."/>
            <person name="Turgeon B.G."/>
        </authorList>
    </citation>
    <scope>NUCLEOTIDE SEQUENCE [LARGE SCALE GENOMIC DNA]</scope>
    <source>
        <strain evidence="1 2">ATCC 44560</strain>
    </source>
</reference>
<evidence type="ECO:0000313" key="2">
    <source>
        <dbReference type="Proteomes" id="UP000054032"/>
    </source>
</evidence>
<dbReference type="GeneID" id="19117650"/>
<dbReference type="AlphaFoldDB" id="W6YW83"/>
<dbReference type="EMBL" id="KI964023">
    <property type="protein sequence ID" value="EUC43652.1"/>
    <property type="molecule type" value="Genomic_DNA"/>
</dbReference>
<dbReference type="HOGENOM" id="CLU_162390_0_0_1"/>
<dbReference type="RefSeq" id="XP_007689855.1">
    <property type="nucleotide sequence ID" value="XM_007691665.1"/>
</dbReference>
<accession>W6YW83</accession>
<protein>
    <submittedName>
        <fullName evidence="1">Uncharacterized protein</fullName>
    </submittedName>
</protein>